<proteinExistence type="predicted"/>
<accession>A0A5C0ZYY8</accession>
<dbReference type="Proteomes" id="UP000322553">
    <property type="component" value="Chromosome"/>
</dbReference>
<dbReference type="EMBL" id="CP043420">
    <property type="protein sequence ID" value="QEL09969.1"/>
    <property type="molecule type" value="Genomic_DNA"/>
</dbReference>
<organism evidence="1 2">
    <name type="scientific">Kushneria phosphatilytica</name>
    <dbReference type="NCBI Taxonomy" id="657387"/>
    <lineage>
        <taxon>Bacteria</taxon>
        <taxon>Pseudomonadati</taxon>
        <taxon>Pseudomonadota</taxon>
        <taxon>Gammaproteobacteria</taxon>
        <taxon>Oceanospirillales</taxon>
        <taxon>Halomonadaceae</taxon>
        <taxon>Kushneria</taxon>
    </lineage>
</organism>
<reference evidence="1 2" key="1">
    <citation type="submission" date="2019-08" db="EMBL/GenBank/DDBJ databases">
        <title>Complete genome sequence of Kushneria sp. YCWA18, a halophilic phosphate-solubilizing bacterium isolated from Daqiao saltern in China.</title>
        <authorList>
            <person name="Du G.-X."/>
            <person name="Qu L.-Y."/>
        </authorList>
    </citation>
    <scope>NUCLEOTIDE SEQUENCE [LARGE SCALE GENOMIC DNA]</scope>
    <source>
        <strain evidence="1 2">YCWA18</strain>
    </source>
</reference>
<dbReference type="AlphaFoldDB" id="A0A5C0ZYY8"/>
<evidence type="ECO:0000313" key="2">
    <source>
        <dbReference type="Proteomes" id="UP000322553"/>
    </source>
</evidence>
<evidence type="ECO:0008006" key="3">
    <source>
        <dbReference type="Google" id="ProtNLM"/>
    </source>
</evidence>
<dbReference type="KEGG" id="kuy:FY550_01685"/>
<sequence length="630" mass="69142">MSDSIYAAMPTLLVNVDDLRDYTPSENGERVKTNYHTYQGFGGGIYYYDASDTESEDNGGSILVTSNGARFKREWGDSDGTNVLDWGADPFGQTDTGPICRTMLASGLRTLYFPNHRFMIDTMVKHTEVDENGNENPVQIILKGSAFDWFAVNEDNVGIFAGPNLKHDPSHDDPDSDVSVDPPNADGQTIGFSEAGWMFFHVMEATDLSFFGDSRESTGSTCLRTNGYVHRIQRCSFHNFYAALGQLTAASRVSECTFTYCNFVAYSVASLATTVSFQKNSMQFCDTCLHYTGELVGATIADNIWEHCGPGPLVSSATMYSIAFYGNWFEDCGGYDADGNPTRLLVVRDSQQTKSNWAGSNSFHAGNIYTNPFEPPLTEEGYSQTSGLFGGVSFDYGGIQINSGTGNSTLLDNNGITQRLDAWSGYEPLRLESGHNEHGAPALQLRGAGAIELTGRSDVETGDATVFNHPFRFLKDAQVTTDDQGTKSYGEGLYEELRLHWDESSQMAPGLVGMSPLPNGRQAITSIPMDVCCRDDGLQRGQEAFNSIDRSTEGQVIFEAPFDIQNPIITITVEDRGIICDGWLLSSESGDTGNNGESRWRNYLTVYFVNRATGEAQTPISFCMRLSTHE</sequence>
<dbReference type="RefSeq" id="WP_139148758.1">
    <property type="nucleotide sequence ID" value="NZ_CP043420.1"/>
</dbReference>
<keyword evidence="2" id="KW-1185">Reference proteome</keyword>
<dbReference type="OrthoDB" id="5476529at2"/>
<evidence type="ECO:0000313" key="1">
    <source>
        <dbReference type="EMBL" id="QEL09969.1"/>
    </source>
</evidence>
<protein>
    <recommendedName>
        <fullName evidence="3">Pectate lyase superfamily protein domain-containing protein</fullName>
    </recommendedName>
</protein>
<gene>
    <name evidence="1" type="ORF">FY550_01685</name>
</gene>
<name>A0A5C0ZYY8_9GAMM</name>